<dbReference type="EMBL" id="JACHDE010000002">
    <property type="protein sequence ID" value="MBB5399400.1"/>
    <property type="molecule type" value="Genomic_DNA"/>
</dbReference>
<evidence type="ECO:0000313" key="2">
    <source>
        <dbReference type="Proteomes" id="UP000592820"/>
    </source>
</evidence>
<protein>
    <submittedName>
        <fullName evidence="1">Putative porin</fullName>
    </submittedName>
</protein>
<gene>
    <name evidence="1" type="ORF">HDG41_001439</name>
</gene>
<sequence length="53" mass="5573">MQKSLLALTALGTSSGVAHPQSRVTLYGFIDEGFNINANADGHHLYNVSSGVL</sequence>
<name>A0A7W8L3C6_9BURK</name>
<dbReference type="AlphaFoldDB" id="A0A7W8L3C6"/>
<dbReference type="Proteomes" id="UP000592820">
    <property type="component" value="Unassembled WGS sequence"/>
</dbReference>
<reference evidence="1 2" key="1">
    <citation type="submission" date="2020-08" db="EMBL/GenBank/DDBJ databases">
        <title>Genomic Encyclopedia of Type Strains, Phase IV (KMG-V): Genome sequencing to study the core and pangenomes of soil and plant-associated prokaryotes.</title>
        <authorList>
            <person name="Whitman W."/>
        </authorList>
    </citation>
    <scope>NUCLEOTIDE SEQUENCE [LARGE SCALE GENOMIC DNA]</scope>
    <source>
        <strain evidence="1 2">JPY162</strain>
    </source>
</reference>
<proteinExistence type="predicted"/>
<comment type="caution">
    <text evidence="1">The sequence shown here is derived from an EMBL/GenBank/DDBJ whole genome shotgun (WGS) entry which is preliminary data.</text>
</comment>
<evidence type="ECO:0000313" key="1">
    <source>
        <dbReference type="EMBL" id="MBB5399400.1"/>
    </source>
</evidence>
<organism evidence="1 2">
    <name type="scientific">Paraburkholderia youngii</name>
    <dbReference type="NCBI Taxonomy" id="2782701"/>
    <lineage>
        <taxon>Bacteria</taxon>
        <taxon>Pseudomonadati</taxon>
        <taxon>Pseudomonadota</taxon>
        <taxon>Betaproteobacteria</taxon>
        <taxon>Burkholderiales</taxon>
        <taxon>Burkholderiaceae</taxon>
        <taxon>Paraburkholderia</taxon>
    </lineage>
</organism>
<accession>A0A7W8L3C6</accession>